<feature type="transmembrane region" description="Helical" evidence="6">
    <location>
        <begin position="274"/>
        <end position="294"/>
    </location>
</feature>
<keyword evidence="8" id="KW-1185">Reference proteome</keyword>
<keyword evidence="2" id="KW-1003">Cell membrane</keyword>
<sequence length="313" mass="33729">MKRVLAVILTLTLFVWLATQEGWSALLEAARALSLPALVLGIAGLLASYFIRALRVYSEFKYQSVDGAQRRNGYWPCLRIVMIHNAMVNVVPFRGGEAAFPILLQRHFGVSLSRALASLFWFRLQDAFVVMALAALIWPGIPIPLRLLAIAALLLVAWYLPHWATRPSGREPVGRFASLVSRLRTAFAESTQHARLGWLWTVSNWTVKLAAQAWLLSHVLGSGFALAGAGVLGAELAAIQPVQGVAGFGTYEAGAAAALLPNGIALTEGLKAALVLHLIVIASAVSAGVIAWLWPGKTAGRLTDKSMYDGNRS</sequence>
<keyword evidence="5 6" id="KW-0472">Membrane</keyword>
<dbReference type="Pfam" id="PF03706">
    <property type="entry name" value="LPG_synthase_TM"/>
    <property type="match status" value="1"/>
</dbReference>
<evidence type="ECO:0000256" key="3">
    <source>
        <dbReference type="ARBA" id="ARBA00022692"/>
    </source>
</evidence>
<accession>A0A972FFY2</accession>
<dbReference type="InterPro" id="IPR022791">
    <property type="entry name" value="L-PG_synthase/AglD"/>
</dbReference>
<feature type="transmembrane region" description="Helical" evidence="6">
    <location>
        <begin position="115"/>
        <end position="137"/>
    </location>
</feature>
<proteinExistence type="predicted"/>
<organism evidence="7 8">
    <name type="scientific">Azoarcus taiwanensis</name>
    <dbReference type="NCBI Taxonomy" id="666964"/>
    <lineage>
        <taxon>Bacteria</taxon>
        <taxon>Pseudomonadati</taxon>
        <taxon>Pseudomonadota</taxon>
        <taxon>Betaproteobacteria</taxon>
        <taxon>Rhodocyclales</taxon>
        <taxon>Zoogloeaceae</taxon>
        <taxon>Azoarcus</taxon>
    </lineage>
</organism>
<keyword evidence="3 6" id="KW-0812">Transmembrane</keyword>
<feature type="transmembrane region" description="Helical" evidence="6">
    <location>
        <begin position="30"/>
        <end position="51"/>
    </location>
</feature>
<evidence type="ECO:0000313" key="7">
    <source>
        <dbReference type="EMBL" id="NMG04622.1"/>
    </source>
</evidence>
<evidence type="ECO:0000256" key="5">
    <source>
        <dbReference type="ARBA" id="ARBA00023136"/>
    </source>
</evidence>
<evidence type="ECO:0000256" key="6">
    <source>
        <dbReference type="SAM" id="Phobius"/>
    </source>
</evidence>
<protein>
    <submittedName>
        <fullName evidence="7">UPF0104 family protein</fullName>
    </submittedName>
</protein>
<evidence type="ECO:0000256" key="1">
    <source>
        <dbReference type="ARBA" id="ARBA00004651"/>
    </source>
</evidence>
<feature type="transmembrane region" description="Helical" evidence="6">
    <location>
        <begin position="143"/>
        <end position="160"/>
    </location>
</feature>
<name>A0A972FFY2_9RHOO</name>
<dbReference type="EMBL" id="WTVM01000138">
    <property type="protein sequence ID" value="NMG04622.1"/>
    <property type="molecule type" value="Genomic_DNA"/>
</dbReference>
<keyword evidence="4 6" id="KW-1133">Transmembrane helix</keyword>
<dbReference type="RefSeq" id="WP_168989274.1">
    <property type="nucleotide sequence ID" value="NZ_CAWPHM010000042.1"/>
</dbReference>
<dbReference type="AlphaFoldDB" id="A0A972FFY2"/>
<comment type="caution">
    <text evidence="7">The sequence shown here is derived from an EMBL/GenBank/DDBJ whole genome shotgun (WGS) entry which is preliminary data.</text>
</comment>
<dbReference type="PANTHER" id="PTHR39087">
    <property type="entry name" value="UPF0104 MEMBRANE PROTEIN MJ1595"/>
    <property type="match status" value="1"/>
</dbReference>
<reference evidence="7" key="1">
    <citation type="submission" date="2019-12" db="EMBL/GenBank/DDBJ databases">
        <title>Comparative genomics gives insights into the taxonomy of the Azoarcus-Aromatoleum group and reveals separate origins of nif in the plant-associated Azoarcus and non-plant-associated Aromatoleum sub-groups.</title>
        <authorList>
            <person name="Lafos M."/>
            <person name="Maluk M."/>
            <person name="Batista M."/>
            <person name="Junghare M."/>
            <person name="Carmona M."/>
            <person name="Faoro H."/>
            <person name="Cruz L.M."/>
            <person name="Battistoni F."/>
            <person name="De Souza E."/>
            <person name="Pedrosa F."/>
            <person name="Chen W.-M."/>
            <person name="Poole P.S."/>
            <person name="Dixon R.A."/>
            <person name="James E.K."/>
        </authorList>
    </citation>
    <scope>NUCLEOTIDE SEQUENCE</scope>
    <source>
        <strain evidence="7">NSC3</strain>
    </source>
</reference>
<evidence type="ECO:0000313" key="8">
    <source>
        <dbReference type="Proteomes" id="UP000599523"/>
    </source>
</evidence>
<comment type="subcellular location">
    <subcellularLocation>
        <location evidence="1">Cell membrane</location>
        <topology evidence="1">Multi-pass membrane protein</topology>
    </subcellularLocation>
</comment>
<evidence type="ECO:0000256" key="2">
    <source>
        <dbReference type="ARBA" id="ARBA00022475"/>
    </source>
</evidence>
<dbReference type="PANTHER" id="PTHR39087:SF2">
    <property type="entry name" value="UPF0104 MEMBRANE PROTEIN MJ1595"/>
    <property type="match status" value="1"/>
</dbReference>
<evidence type="ECO:0000256" key="4">
    <source>
        <dbReference type="ARBA" id="ARBA00022989"/>
    </source>
</evidence>
<gene>
    <name evidence="7" type="ORF">GPA21_16845</name>
</gene>
<dbReference type="Proteomes" id="UP000599523">
    <property type="component" value="Unassembled WGS sequence"/>
</dbReference>
<dbReference type="GO" id="GO:0005886">
    <property type="term" value="C:plasma membrane"/>
    <property type="evidence" value="ECO:0007669"/>
    <property type="project" value="UniProtKB-SubCell"/>
</dbReference>